<name>A0ABU0HVC0_9HYPH</name>
<reference evidence="1 2" key="1">
    <citation type="submission" date="2023-07" db="EMBL/GenBank/DDBJ databases">
        <title>Genomic Encyclopedia of Type Strains, Phase IV (KMG-IV): sequencing the most valuable type-strain genomes for metagenomic binning, comparative biology and taxonomic classification.</title>
        <authorList>
            <person name="Goeker M."/>
        </authorList>
    </citation>
    <scope>NUCLEOTIDE SEQUENCE [LARGE SCALE GENOMIC DNA]</scope>
    <source>
        <strain evidence="1 2">DSM 19013</strain>
    </source>
</reference>
<dbReference type="Proteomes" id="UP001231124">
    <property type="component" value="Unassembled WGS sequence"/>
</dbReference>
<keyword evidence="2" id="KW-1185">Reference proteome</keyword>
<organism evidence="1 2">
    <name type="scientific">Methylobacterium aerolatum</name>
    <dbReference type="NCBI Taxonomy" id="418708"/>
    <lineage>
        <taxon>Bacteria</taxon>
        <taxon>Pseudomonadati</taxon>
        <taxon>Pseudomonadota</taxon>
        <taxon>Alphaproteobacteria</taxon>
        <taxon>Hyphomicrobiales</taxon>
        <taxon>Methylobacteriaceae</taxon>
        <taxon>Methylobacterium</taxon>
    </lineage>
</organism>
<protein>
    <submittedName>
        <fullName evidence="1">Uncharacterized protein</fullName>
    </submittedName>
</protein>
<proteinExistence type="predicted"/>
<accession>A0ABU0HVC0</accession>
<comment type="caution">
    <text evidence="1">The sequence shown here is derived from an EMBL/GenBank/DDBJ whole genome shotgun (WGS) entry which is preliminary data.</text>
</comment>
<gene>
    <name evidence="1" type="ORF">QO012_000774</name>
</gene>
<dbReference type="EMBL" id="JAUSVP010000002">
    <property type="protein sequence ID" value="MDQ0446285.1"/>
    <property type="molecule type" value="Genomic_DNA"/>
</dbReference>
<evidence type="ECO:0000313" key="1">
    <source>
        <dbReference type="EMBL" id="MDQ0446285.1"/>
    </source>
</evidence>
<evidence type="ECO:0000313" key="2">
    <source>
        <dbReference type="Proteomes" id="UP001231124"/>
    </source>
</evidence>
<sequence length="31" mass="3846">MMWFVPRIRVCVMVRRVRKTSWNLILRVELG</sequence>